<protein>
    <submittedName>
        <fullName evidence="3">Nucleic-acid-binding protein from transposon X-element</fullName>
    </submittedName>
</protein>
<dbReference type="InterPro" id="IPR036691">
    <property type="entry name" value="Endo/exonu/phosph_ase_sf"/>
</dbReference>
<dbReference type="InterPro" id="IPR006579">
    <property type="entry name" value="Pre_C2HC_dom"/>
</dbReference>
<feature type="compositionally biased region" description="Basic residues" evidence="1">
    <location>
        <begin position="231"/>
        <end position="248"/>
    </location>
</feature>
<reference evidence="3" key="1">
    <citation type="submission" date="2020-08" db="EMBL/GenBank/DDBJ databases">
        <title>Multicomponent nature underlies the extraordinary mechanical properties of spider dragline silk.</title>
        <authorList>
            <person name="Kono N."/>
            <person name="Nakamura H."/>
            <person name="Mori M."/>
            <person name="Yoshida Y."/>
            <person name="Ohtoshi R."/>
            <person name="Malay A.D."/>
            <person name="Moran D.A.P."/>
            <person name="Tomita M."/>
            <person name="Numata K."/>
            <person name="Arakawa K."/>
        </authorList>
    </citation>
    <scope>NUCLEOTIDE SEQUENCE</scope>
</reference>
<sequence>MDSSQPAELQNQVVEPEVIKKPRIPPFFVSPKGDWRQLVALAKLIAPSFQSQMSGRFLKVTVGDELEYRNLSHWLEQTGVEFKSFMLKKDRPIKVVIRGLPSNTEPEDIKSEIEAEGFKVAKISQMKNYRSKAPMPLFYLQIENGAEAHKIYDFTELFGTRIEVKPFERGNKVNQCWRCQGWFHSSEVCHLPPRCVKCAGPHSAKDCTLDFNDQMKCANCSGAHAANWSRCPKHPNNAKKKNQSKNKNKNGPNKPKNAPPKKTTPQAPRPDISKARKVSPNLDYSKVVQNQIPREHETWLEPGIDPQIANYRLFKDDRIEFPHTVTRGGTAIYCKNEIVHNRVPLPATPGIDATAVQIKIKNAPPLNIISAYIRKSAQSRFPSEDFKKIFNSGSNCIIAGDFNASHVDWHNVKNTRYGISLRNLVSNLRGAKLVAPQTATHLQPRQRFGSVIDLAVFKHIPYNHSVRVLSDLSSDHYPVILEINLNTSLIKNPEQLSTN</sequence>
<dbReference type="AlphaFoldDB" id="A0A8X6WC36"/>
<feature type="region of interest" description="Disordered" evidence="1">
    <location>
        <begin position="231"/>
        <end position="284"/>
    </location>
</feature>
<evidence type="ECO:0000313" key="3">
    <source>
        <dbReference type="EMBL" id="GFY32079.1"/>
    </source>
</evidence>
<proteinExistence type="predicted"/>
<feature type="domain" description="Pre-C2HC" evidence="2">
    <location>
        <begin position="106"/>
        <end position="174"/>
    </location>
</feature>
<evidence type="ECO:0000259" key="2">
    <source>
        <dbReference type="SMART" id="SM00596"/>
    </source>
</evidence>
<dbReference type="Pfam" id="PF07530">
    <property type="entry name" value="PRE_C2HC"/>
    <property type="match status" value="1"/>
</dbReference>
<dbReference type="SUPFAM" id="SSF56219">
    <property type="entry name" value="DNase I-like"/>
    <property type="match status" value="1"/>
</dbReference>
<dbReference type="InterPro" id="IPR005135">
    <property type="entry name" value="Endo/exonuclease/phosphatase"/>
</dbReference>
<dbReference type="GO" id="GO:0003824">
    <property type="term" value="F:catalytic activity"/>
    <property type="evidence" value="ECO:0007669"/>
    <property type="project" value="InterPro"/>
</dbReference>
<organism evidence="3 4">
    <name type="scientific">Trichonephila clavipes</name>
    <name type="common">Golden silk orbweaver</name>
    <name type="synonym">Nephila clavipes</name>
    <dbReference type="NCBI Taxonomy" id="2585209"/>
    <lineage>
        <taxon>Eukaryota</taxon>
        <taxon>Metazoa</taxon>
        <taxon>Ecdysozoa</taxon>
        <taxon>Arthropoda</taxon>
        <taxon>Chelicerata</taxon>
        <taxon>Arachnida</taxon>
        <taxon>Araneae</taxon>
        <taxon>Araneomorphae</taxon>
        <taxon>Entelegynae</taxon>
        <taxon>Araneoidea</taxon>
        <taxon>Nephilidae</taxon>
        <taxon>Trichonephila</taxon>
    </lineage>
</organism>
<accession>A0A8X6WC36</accession>
<keyword evidence="4" id="KW-1185">Reference proteome</keyword>
<evidence type="ECO:0000313" key="4">
    <source>
        <dbReference type="Proteomes" id="UP000887159"/>
    </source>
</evidence>
<feature type="compositionally biased region" description="Low complexity" evidence="1">
    <location>
        <begin position="249"/>
        <end position="270"/>
    </location>
</feature>
<dbReference type="Proteomes" id="UP000887159">
    <property type="component" value="Unassembled WGS sequence"/>
</dbReference>
<dbReference type="Pfam" id="PF14529">
    <property type="entry name" value="Exo_endo_phos_2"/>
    <property type="match status" value="1"/>
</dbReference>
<dbReference type="SMART" id="SM00596">
    <property type="entry name" value="PRE_C2HC"/>
    <property type="match status" value="1"/>
</dbReference>
<dbReference type="EMBL" id="BMAU01021401">
    <property type="protein sequence ID" value="GFY32079.1"/>
    <property type="molecule type" value="Genomic_DNA"/>
</dbReference>
<comment type="caution">
    <text evidence="3">The sequence shown here is derived from an EMBL/GenBank/DDBJ whole genome shotgun (WGS) entry which is preliminary data.</text>
</comment>
<dbReference type="Gene3D" id="3.60.10.10">
    <property type="entry name" value="Endonuclease/exonuclease/phosphatase"/>
    <property type="match status" value="1"/>
</dbReference>
<dbReference type="PANTHER" id="PTHR33273">
    <property type="entry name" value="DOMAIN-CONTAINING PROTEIN, PUTATIVE-RELATED"/>
    <property type="match status" value="1"/>
</dbReference>
<gene>
    <name evidence="3" type="primary">ORF1</name>
    <name evidence="3" type="ORF">TNCV_2622161</name>
</gene>
<evidence type="ECO:0000256" key="1">
    <source>
        <dbReference type="SAM" id="MobiDB-lite"/>
    </source>
</evidence>
<dbReference type="PANTHER" id="PTHR33273:SF2">
    <property type="entry name" value="ENDONUCLEASE_EXONUCLEASE_PHOSPHATASE DOMAIN-CONTAINING PROTEIN"/>
    <property type="match status" value="1"/>
</dbReference>
<name>A0A8X6WC36_TRICX</name>